<keyword evidence="2" id="KW-1185">Reference proteome</keyword>
<name>A0A9P0HIM0_NEZVI</name>
<dbReference type="Proteomes" id="UP001152798">
    <property type="component" value="Chromosome 5"/>
</dbReference>
<organism evidence="1 2">
    <name type="scientific">Nezara viridula</name>
    <name type="common">Southern green stink bug</name>
    <name type="synonym">Cimex viridulus</name>
    <dbReference type="NCBI Taxonomy" id="85310"/>
    <lineage>
        <taxon>Eukaryota</taxon>
        <taxon>Metazoa</taxon>
        <taxon>Ecdysozoa</taxon>
        <taxon>Arthropoda</taxon>
        <taxon>Hexapoda</taxon>
        <taxon>Insecta</taxon>
        <taxon>Pterygota</taxon>
        <taxon>Neoptera</taxon>
        <taxon>Paraneoptera</taxon>
        <taxon>Hemiptera</taxon>
        <taxon>Heteroptera</taxon>
        <taxon>Panheteroptera</taxon>
        <taxon>Pentatomomorpha</taxon>
        <taxon>Pentatomoidea</taxon>
        <taxon>Pentatomidae</taxon>
        <taxon>Pentatominae</taxon>
        <taxon>Nezara</taxon>
    </lineage>
</organism>
<evidence type="ECO:0000313" key="2">
    <source>
        <dbReference type="Proteomes" id="UP001152798"/>
    </source>
</evidence>
<dbReference type="AlphaFoldDB" id="A0A9P0HIM0"/>
<dbReference type="EMBL" id="OV725081">
    <property type="protein sequence ID" value="CAH1403228.1"/>
    <property type="molecule type" value="Genomic_DNA"/>
</dbReference>
<protein>
    <submittedName>
        <fullName evidence="1">Uncharacterized protein</fullName>
    </submittedName>
</protein>
<sequence>MEGQAGVRRKRGRPRLHWVEYVENDPRRIGVGRWRRVANDRSVWRKIVGEAKPTPPPGIFCLIYFYRPLQQRYARLLSKSGLECGLQSRLRQVEANIHVEEPTYQQLNSGYEVDLPANIYNWNFHEQDTEVIKSSVLKLGTSSSGIINLITATPFCYGLKGLGSVIASPGFV</sequence>
<gene>
    <name evidence="1" type="ORF">NEZAVI_LOCUS11870</name>
</gene>
<accession>A0A9P0HIM0</accession>
<dbReference type="OrthoDB" id="6627960at2759"/>
<evidence type="ECO:0000313" key="1">
    <source>
        <dbReference type="EMBL" id="CAH1403228.1"/>
    </source>
</evidence>
<proteinExistence type="predicted"/>
<reference evidence="1" key="1">
    <citation type="submission" date="2022-01" db="EMBL/GenBank/DDBJ databases">
        <authorList>
            <person name="King R."/>
        </authorList>
    </citation>
    <scope>NUCLEOTIDE SEQUENCE</scope>
</reference>